<dbReference type="CDD" id="cd06259">
    <property type="entry name" value="YdcF-like"/>
    <property type="match status" value="1"/>
</dbReference>
<gene>
    <name evidence="3" type="ORF">METZ01_LOCUS12653</name>
</gene>
<dbReference type="Pfam" id="PF02698">
    <property type="entry name" value="DUF218"/>
    <property type="match status" value="1"/>
</dbReference>
<dbReference type="EMBL" id="UINC01000699">
    <property type="protein sequence ID" value="SUZ59799.1"/>
    <property type="molecule type" value="Genomic_DNA"/>
</dbReference>
<dbReference type="PANTHER" id="PTHR30336">
    <property type="entry name" value="INNER MEMBRANE PROTEIN, PROBABLE PERMEASE"/>
    <property type="match status" value="1"/>
</dbReference>
<evidence type="ECO:0000313" key="3">
    <source>
        <dbReference type="EMBL" id="SUZ59799.1"/>
    </source>
</evidence>
<feature type="domain" description="DUF218" evidence="2">
    <location>
        <begin position="80"/>
        <end position="239"/>
    </location>
</feature>
<dbReference type="InterPro" id="IPR003848">
    <property type="entry name" value="DUF218"/>
</dbReference>
<reference evidence="3" key="1">
    <citation type="submission" date="2018-05" db="EMBL/GenBank/DDBJ databases">
        <authorList>
            <person name="Lanie J.A."/>
            <person name="Ng W.-L."/>
            <person name="Kazmierczak K.M."/>
            <person name="Andrzejewski T.M."/>
            <person name="Davidsen T.M."/>
            <person name="Wayne K.J."/>
            <person name="Tettelin H."/>
            <person name="Glass J.I."/>
            <person name="Rusch D."/>
            <person name="Podicherti R."/>
            <person name="Tsui H.-C.T."/>
            <person name="Winkler M.E."/>
        </authorList>
    </citation>
    <scope>NUCLEOTIDE SEQUENCE</scope>
</reference>
<feature type="transmembrane region" description="Helical" evidence="1">
    <location>
        <begin position="12"/>
        <end position="31"/>
    </location>
</feature>
<dbReference type="InterPro" id="IPR014729">
    <property type="entry name" value="Rossmann-like_a/b/a_fold"/>
</dbReference>
<keyword evidence="1" id="KW-1133">Transmembrane helix</keyword>
<dbReference type="AlphaFoldDB" id="A0A381P043"/>
<keyword evidence="1" id="KW-0472">Membrane</keyword>
<dbReference type="PANTHER" id="PTHR30336:SF4">
    <property type="entry name" value="ENVELOPE BIOGENESIS FACTOR ELYC"/>
    <property type="match status" value="1"/>
</dbReference>
<name>A0A381P043_9ZZZZ</name>
<proteinExistence type="predicted"/>
<dbReference type="GO" id="GO:0005886">
    <property type="term" value="C:plasma membrane"/>
    <property type="evidence" value="ECO:0007669"/>
    <property type="project" value="TreeGrafter"/>
</dbReference>
<dbReference type="Gene3D" id="3.40.50.620">
    <property type="entry name" value="HUPs"/>
    <property type="match status" value="1"/>
</dbReference>
<organism evidence="3">
    <name type="scientific">marine metagenome</name>
    <dbReference type="NCBI Taxonomy" id="408172"/>
    <lineage>
        <taxon>unclassified sequences</taxon>
        <taxon>metagenomes</taxon>
        <taxon>ecological metagenomes</taxon>
    </lineage>
</organism>
<keyword evidence="1" id="KW-0812">Transmembrane</keyword>
<dbReference type="GO" id="GO:0000270">
    <property type="term" value="P:peptidoglycan metabolic process"/>
    <property type="evidence" value="ECO:0007669"/>
    <property type="project" value="TreeGrafter"/>
</dbReference>
<dbReference type="GO" id="GO:0043164">
    <property type="term" value="P:Gram-negative-bacterium-type cell wall biogenesis"/>
    <property type="evidence" value="ECO:0007669"/>
    <property type="project" value="TreeGrafter"/>
</dbReference>
<accession>A0A381P043</accession>
<evidence type="ECO:0000259" key="2">
    <source>
        <dbReference type="Pfam" id="PF02698"/>
    </source>
</evidence>
<evidence type="ECO:0000256" key="1">
    <source>
        <dbReference type="SAM" id="Phobius"/>
    </source>
</evidence>
<feature type="transmembrane region" description="Helical" evidence="1">
    <location>
        <begin position="43"/>
        <end position="67"/>
    </location>
</feature>
<dbReference type="InterPro" id="IPR051599">
    <property type="entry name" value="Cell_Envelope_Assoc"/>
</dbReference>
<sequence>MERPLKFIVEDIVFGPILLLVLLSSALMLMYRHRQHFKLSFRIMLASWVILLLGSNTLFFHTIYLPLKYLTPKSEKQSSDAIVVASAGVHGSGAPTPGSALRAYAAGKLYLEGVAPLVIITGGVTKPYLPPMNIKGMAIILQGMGVPADNIIIENRSADTYRNGIETSKILNRLDLKTVLLVSHDYHLFRLVSVFKKLGVEAFAYAANQSYRKESIPWWRYFDWANFNRIQTISHEYFGLLSYKLSGWI</sequence>
<protein>
    <recommendedName>
        <fullName evidence="2">DUF218 domain-containing protein</fullName>
    </recommendedName>
</protein>